<name>A0ABM4WD38_COFAR</name>
<dbReference type="CDD" id="cd09274">
    <property type="entry name" value="RNase_HI_RT_Ty3"/>
    <property type="match status" value="1"/>
</dbReference>
<dbReference type="Gene3D" id="3.10.20.370">
    <property type="match status" value="1"/>
</dbReference>
<dbReference type="InterPro" id="IPR036397">
    <property type="entry name" value="RNaseH_sf"/>
</dbReference>
<dbReference type="Gene3D" id="2.40.70.10">
    <property type="entry name" value="Acid Proteases"/>
    <property type="match status" value="1"/>
</dbReference>
<evidence type="ECO:0000313" key="13">
    <source>
        <dbReference type="RefSeq" id="XP_071929665.1"/>
    </source>
</evidence>
<accession>A0ABM4WD38</accession>
<dbReference type="InterPro" id="IPR036875">
    <property type="entry name" value="Znf_CCHC_sf"/>
</dbReference>
<dbReference type="Pfam" id="PF17917">
    <property type="entry name" value="RT_RNaseH"/>
    <property type="match status" value="1"/>
</dbReference>
<evidence type="ECO:0000256" key="3">
    <source>
        <dbReference type="ARBA" id="ARBA00022695"/>
    </source>
</evidence>
<dbReference type="PROSITE" id="PS50994">
    <property type="entry name" value="INTEGRASE"/>
    <property type="match status" value="1"/>
</dbReference>
<dbReference type="InterPro" id="IPR001878">
    <property type="entry name" value="Znf_CCHC"/>
</dbReference>
<dbReference type="CDD" id="cd00303">
    <property type="entry name" value="retropepsin_like"/>
    <property type="match status" value="1"/>
</dbReference>
<reference evidence="13" key="1">
    <citation type="submission" date="2025-08" db="UniProtKB">
        <authorList>
            <consortium name="RefSeq"/>
        </authorList>
    </citation>
    <scope>IDENTIFICATION</scope>
    <source>
        <tissue evidence="13">Leaves</tissue>
    </source>
</reference>
<keyword evidence="8" id="KW-0479">Metal-binding</keyword>
<keyword evidence="6" id="KW-0378">Hydrolase</keyword>
<evidence type="ECO:0000256" key="8">
    <source>
        <dbReference type="PROSITE-ProRule" id="PRU00047"/>
    </source>
</evidence>
<evidence type="ECO:0000259" key="11">
    <source>
        <dbReference type="PROSITE" id="PS50994"/>
    </source>
</evidence>
<keyword evidence="3" id="KW-0548">Nucleotidyltransferase</keyword>
<keyword evidence="7" id="KW-0695">RNA-directed DNA polymerase</keyword>
<dbReference type="InterPro" id="IPR005162">
    <property type="entry name" value="Retrotrans_gag_dom"/>
</dbReference>
<dbReference type="RefSeq" id="XP_071929665.1">
    <property type="nucleotide sequence ID" value="XM_072073564.1"/>
</dbReference>
<evidence type="ECO:0000256" key="9">
    <source>
        <dbReference type="SAM" id="MobiDB-lite"/>
    </source>
</evidence>
<dbReference type="Gene3D" id="4.10.60.10">
    <property type="entry name" value="Zinc finger, CCHC-type"/>
    <property type="match status" value="1"/>
</dbReference>
<dbReference type="InterPro" id="IPR021109">
    <property type="entry name" value="Peptidase_aspartic_dom_sf"/>
</dbReference>
<keyword evidence="8" id="KW-0862">Zinc</keyword>
<feature type="domain" description="CCHC-type" evidence="10">
    <location>
        <begin position="233"/>
        <end position="249"/>
    </location>
</feature>
<feature type="compositionally biased region" description="Polar residues" evidence="9">
    <location>
        <begin position="184"/>
        <end position="221"/>
    </location>
</feature>
<evidence type="ECO:0000313" key="12">
    <source>
        <dbReference type="Proteomes" id="UP001652660"/>
    </source>
</evidence>
<dbReference type="SUPFAM" id="SSF57756">
    <property type="entry name" value="Retrovirus zinc finger-like domains"/>
    <property type="match status" value="1"/>
</dbReference>
<dbReference type="InterPro" id="IPR043502">
    <property type="entry name" value="DNA/RNA_pol_sf"/>
</dbReference>
<dbReference type="GeneID" id="140032795"/>
<dbReference type="PANTHER" id="PTHR35046">
    <property type="entry name" value="ZINC KNUCKLE (CCHC-TYPE) FAMILY PROTEIN"/>
    <property type="match status" value="1"/>
</dbReference>
<dbReference type="SUPFAM" id="SSF53098">
    <property type="entry name" value="Ribonuclease H-like"/>
    <property type="match status" value="1"/>
</dbReference>
<dbReference type="Pfam" id="PF17921">
    <property type="entry name" value="Integrase_H2C2"/>
    <property type="match status" value="1"/>
</dbReference>
<dbReference type="SUPFAM" id="SSF56672">
    <property type="entry name" value="DNA/RNA polymerases"/>
    <property type="match status" value="1"/>
</dbReference>
<dbReference type="Gene3D" id="3.10.10.10">
    <property type="entry name" value="HIV Type 1 Reverse Transcriptase, subunit A, domain 1"/>
    <property type="match status" value="1"/>
</dbReference>
<evidence type="ECO:0000256" key="7">
    <source>
        <dbReference type="ARBA" id="ARBA00022918"/>
    </source>
</evidence>
<feature type="region of interest" description="Disordered" evidence="9">
    <location>
        <begin position="1028"/>
        <end position="1057"/>
    </location>
</feature>
<dbReference type="PROSITE" id="PS50158">
    <property type="entry name" value="ZF_CCHC"/>
    <property type="match status" value="1"/>
</dbReference>
<dbReference type="PANTHER" id="PTHR35046:SF9">
    <property type="entry name" value="RNA-DIRECTED DNA POLYMERASE"/>
    <property type="match status" value="1"/>
</dbReference>
<keyword evidence="5" id="KW-0255">Endonuclease</keyword>
<dbReference type="EC" id="2.7.7.49" evidence="1"/>
<evidence type="ECO:0000256" key="6">
    <source>
        <dbReference type="ARBA" id="ARBA00022801"/>
    </source>
</evidence>
<dbReference type="Pfam" id="PF24626">
    <property type="entry name" value="SH3_Tf2-1"/>
    <property type="match status" value="1"/>
</dbReference>
<gene>
    <name evidence="13" type="primary">LOC140032795</name>
</gene>
<dbReference type="InterPro" id="IPR001584">
    <property type="entry name" value="Integrase_cat-core"/>
</dbReference>
<evidence type="ECO:0000259" key="10">
    <source>
        <dbReference type="PROSITE" id="PS50158"/>
    </source>
</evidence>
<organism evidence="12 13">
    <name type="scientific">Coffea arabica</name>
    <name type="common">Arabian coffee</name>
    <dbReference type="NCBI Taxonomy" id="13443"/>
    <lineage>
        <taxon>Eukaryota</taxon>
        <taxon>Viridiplantae</taxon>
        <taxon>Streptophyta</taxon>
        <taxon>Embryophyta</taxon>
        <taxon>Tracheophyta</taxon>
        <taxon>Spermatophyta</taxon>
        <taxon>Magnoliopsida</taxon>
        <taxon>eudicotyledons</taxon>
        <taxon>Gunneridae</taxon>
        <taxon>Pentapetalae</taxon>
        <taxon>asterids</taxon>
        <taxon>lamiids</taxon>
        <taxon>Gentianales</taxon>
        <taxon>Rubiaceae</taxon>
        <taxon>Ixoroideae</taxon>
        <taxon>Gardenieae complex</taxon>
        <taxon>Bertiereae - Coffeeae clade</taxon>
        <taxon>Coffeeae</taxon>
        <taxon>Coffea</taxon>
    </lineage>
</organism>
<dbReference type="InterPro" id="IPR012337">
    <property type="entry name" value="RNaseH-like_sf"/>
</dbReference>
<dbReference type="SMART" id="SM00343">
    <property type="entry name" value="ZnF_C2HC"/>
    <property type="match status" value="1"/>
</dbReference>
<evidence type="ECO:0000256" key="4">
    <source>
        <dbReference type="ARBA" id="ARBA00022722"/>
    </source>
</evidence>
<dbReference type="InterPro" id="IPR041373">
    <property type="entry name" value="RT_RNaseH"/>
</dbReference>
<dbReference type="InterPro" id="IPR056924">
    <property type="entry name" value="SH3_Tf2-1"/>
</dbReference>
<feature type="domain" description="Integrase catalytic" evidence="11">
    <location>
        <begin position="796"/>
        <end position="956"/>
    </location>
</feature>
<feature type="region of interest" description="Disordered" evidence="9">
    <location>
        <begin position="176"/>
        <end position="227"/>
    </location>
</feature>
<sequence length="1123" mass="127915">MPKNEIKGLKIQVPAFKGKSDPEAYLEWEGRIEMVFDCYDYSEEQKVKVATVEFTDYALVWWDQVRTTRRRMGEPRVRTWRELKALMRKRFVPSYYNRDLHSKLQTLTQGNMSVEDYHKEIEMAMMRANIQEDNEATMARFLRGLNPDLQDALELQHYLDMHDLLELAIKAERGKKLRRGGPGNATTSNYSNRFQGNASTRNAYSTPNKVSDVSRSTSKAPQETPKARSRDIKCFKCQGFGHIQSQCPNQRVMLITHNGEIVSDDDECDDVPELVEDDCLEEEPAGEACSPTRGEVGCLVARRVLTARVKEDEQLQRENLFYTRCKVGDKVCSLIIDGGSCTNVASLLMVESLGLPTTRHPHPYRLQWLSEDGEVRVFKQVRIPFSIGTYIDEIVCDVVPMHATHIILGRPWQFDKHEFEDVFPDEVPDGLPPIRGIEHQIDLVPGAPLPNKPAYRMGPEETKELQRQVDGLLGKGWVKESLSPCAVPVVLVPKKDGTWRYVVSSQGIKVDKSKIEAIEQWPTPTSVPDVRSFLGLAGFYRRFVKNFSTIAAPLTAVTKKDDKFHWGESQEQAFLALKDTLTHAPVLALPNFNKTFEIDCDASGVGIGAVLMQDKRPCAFFSEKLGGAALNYPTYDKELYALVRALETWQHYLRPREFVIHTDHESLKYLKGQPKLSKRHAKWVSFIDTFSYVIKYKTGKTNVVADALLRRHDGFLFHVDKLCVPNSSIRDLLIREAHSGGLMGHFGIAKTLAMLQEHFYWPHMRRDVERMVGRCATCHKAKSKTNPYGLYTPLPIPHHPWIDLSMDFVLGLPRSPRGNDSIYVVVDRFSKMAHFIPCHKTDDASHVATLFFKEIVRLHGMPRTIVSDRDVKFLSYFWKTLWSKLGTRLLFSTTSHPQSDGQTEVVNRTLGTLLRALIKKNLKSWEECLPHVEFAYNHTVHSATQYSPFEIVYGFNPLTPLDLVPLPWVWLHLRKERFPKQRQSKLSPRGDGPFRVLQRVNDNAYTLELPGDYNVSATFNVGDLSPFLDEQDPDLRANPSQEEGTDVCTGLGPRDDPVRVPLGPVTRSRAKLFKESLQALVRVVQDQHGVHKDIEGLEKDHWANYTLIQAHDDSSGSPRDSAE</sequence>
<keyword evidence="2" id="KW-0808">Transferase</keyword>
<evidence type="ECO:0000256" key="1">
    <source>
        <dbReference type="ARBA" id="ARBA00012493"/>
    </source>
</evidence>
<dbReference type="Gene3D" id="3.30.70.270">
    <property type="match status" value="1"/>
</dbReference>
<protein>
    <recommendedName>
        <fullName evidence="1">RNA-directed DNA polymerase</fullName>
        <ecNumber evidence="1">2.7.7.49</ecNumber>
    </recommendedName>
</protein>
<keyword evidence="8" id="KW-0863">Zinc-finger</keyword>
<keyword evidence="4" id="KW-0540">Nuclease</keyword>
<dbReference type="Gene3D" id="1.10.340.70">
    <property type="match status" value="1"/>
</dbReference>
<dbReference type="Gene3D" id="3.30.420.10">
    <property type="entry name" value="Ribonuclease H-like superfamily/Ribonuclease H"/>
    <property type="match status" value="1"/>
</dbReference>
<dbReference type="Pfam" id="PF00098">
    <property type="entry name" value="zf-CCHC"/>
    <property type="match status" value="1"/>
</dbReference>
<dbReference type="InterPro" id="IPR041588">
    <property type="entry name" value="Integrase_H2C2"/>
</dbReference>
<evidence type="ECO:0000256" key="5">
    <source>
        <dbReference type="ARBA" id="ARBA00022759"/>
    </source>
</evidence>
<dbReference type="Pfam" id="PF03732">
    <property type="entry name" value="Retrotrans_gag"/>
    <property type="match status" value="1"/>
</dbReference>
<evidence type="ECO:0000256" key="2">
    <source>
        <dbReference type="ARBA" id="ARBA00022679"/>
    </source>
</evidence>
<keyword evidence="12" id="KW-1185">Reference proteome</keyword>
<dbReference type="Proteomes" id="UP001652660">
    <property type="component" value="Unplaced"/>
</dbReference>
<dbReference type="InterPro" id="IPR043128">
    <property type="entry name" value="Rev_trsase/Diguanyl_cyclase"/>
</dbReference>
<proteinExistence type="predicted"/>